<accession>A0A915J4L8</accession>
<evidence type="ECO:0000313" key="2">
    <source>
        <dbReference type="WBParaSite" id="nRc.2.0.1.t21366-RA"/>
    </source>
</evidence>
<reference evidence="2" key="1">
    <citation type="submission" date="2022-11" db="UniProtKB">
        <authorList>
            <consortium name="WormBaseParasite"/>
        </authorList>
    </citation>
    <scope>IDENTIFICATION</scope>
</reference>
<proteinExistence type="predicted"/>
<organism evidence="1 2">
    <name type="scientific">Romanomermis culicivorax</name>
    <name type="common">Nematode worm</name>
    <dbReference type="NCBI Taxonomy" id="13658"/>
    <lineage>
        <taxon>Eukaryota</taxon>
        <taxon>Metazoa</taxon>
        <taxon>Ecdysozoa</taxon>
        <taxon>Nematoda</taxon>
        <taxon>Enoplea</taxon>
        <taxon>Dorylaimia</taxon>
        <taxon>Mermithida</taxon>
        <taxon>Mermithoidea</taxon>
        <taxon>Mermithidae</taxon>
        <taxon>Romanomermis</taxon>
    </lineage>
</organism>
<evidence type="ECO:0000313" key="1">
    <source>
        <dbReference type="Proteomes" id="UP000887565"/>
    </source>
</evidence>
<protein>
    <submittedName>
        <fullName evidence="2">Uncharacterized protein</fullName>
    </submittedName>
</protein>
<name>A0A915J4L8_ROMCU</name>
<dbReference type="AlphaFoldDB" id="A0A915J4L8"/>
<sequence length="68" mass="7702">MITFVEKRLIFDAFSIFNRHKAAPERIQSETFTSKAASLNSVLMDEPVCSQSSLTLETMDYSPMKSHS</sequence>
<dbReference type="Proteomes" id="UP000887565">
    <property type="component" value="Unplaced"/>
</dbReference>
<keyword evidence="1" id="KW-1185">Reference proteome</keyword>
<dbReference type="WBParaSite" id="nRc.2.0.1.t21366-RA">
    <property type="protein sequence ID" value="nRc.2.0.1.t21366-RA"/>
    <property type="gene ID" value="nRc.2.0.1.g21366"/>
</dbReference>